<dbReference type="Gene3D" id="3.40.1360.10">
    <property type="match status" value="1"/>
</dbReference>
<evidence type="ECO:0000313" key="9">
    <source>
        <dbReference type="EMBL" id="HIW00723.1"/>
    </source>
</evidence>
<dbReference type="GO" id="GO:0008270">
    <property type="term" value="F:zinc ion binding"/>
    <property type="evidence" value="ECO:0007669"/>
    <property type="project" value="UniProtKB-KW"/>
</dbReference>
<dbReference type="InterPro" id="IPR000093">
    <property type="entry name" value="DNA_Rcmb_RecR"/>
</dbReference>
<comment type="caution">
    <text evidence="9">The sequence shown here is derived from an EMBL/GenBank/DDBJ whole genome shotgun (WGS) entry which is preliminary data.</text>
</comment>
<comment type="function">
    <text evidence="7">May play a role in DNA repair. It seems to be involved in an RecBC-independent recombinational process of DNA repair. It may act with RecF and RecO.</text>
</comment>
<accession>A0A9D1TPI8</accession>
<proteinExistence type="inferred from homology"/>
<evidence type="ECO:0000256" key="2">
    <source>
        <dbReference type="ARBA" id="ARBA00022763"/>
    </source>
</evidence>
<dbReference type="GO" id="GO:0003677">
    <property type="term" value="F:DNA binding"/>
    <property type="evidence" value="ECO:0007669"/>
    <property type="project" value="UniProtKB-UniRule"/>
</dbReference>
<evidence type="ECO:0000256" key="4">
    <source>
        <dbReference type="ARBA" id="ARBA00022833"/>
    </source>
</evidence>
<gene>
    <name evidence="7 9" type="primary">recR</name>
    <name evidence="9" type="ORF">H9894_05980</name>
</gene>
<evidence type="ECO:0000259" key="8">
    <source>
        <dbReference type="PROSITE" id="PS50880"/>
    </source>
</evidence>
<keyword evidence="6 7" id="KW-0234">DNA repair</keyword>
<evidence type="ECO:0000256" key="6">
    <source>
        <dbReference type="ARBA" id="ARBA00023204"/>
    </source>
</evidence>
<dbReference type="Pfam" id="PF21176">
    <property type="entry name" value="RecR_HhH"/>
    <property type="match status" value="1"/>
</dbReference>
<dbReference type="InterPro" id="IPR015967">
    <property type="entry name" value="Rcmb_RecR_Znf"/>
</dbReference>
<evidence type="ECO:0000256" key="5">
    <source>
        <dbReference type="ARBA" id="ARBA00023172"/>
    </source>
</evidence>
<dbReference type="GO" id="GO:0006310">
    <property type="term" value="P:DNA recombination"/>
    <property type="evidence" value="ECO:0007669"/>
    <property type="project" value="UniProtKB-UniRule"/>
</dbReference>
<keyword evidence="4 7" id="KW-0862">Zinc</keyword>
<dbReference type="EMBL" id="DXHV01000060">
    <property type="protein sequence ID" value="HIW00723.1"/>
    <property type="molecule type" value="Genomic_DNA"/>
</dbReference>
<keyword evidence="5 7" id="KW-0233">DNA recombination</keyword>
<dbReference type="PROSITE" id="PS50880">
    <property type="entry name" value="TOPRIM"/>
    <property type="match status" value="1"/>
</dbReference>
<dbReference type="InterPro" id="IPR034137">
    <property type="entry name" value="TOPRIM_RecR"/>
</dbReference>
<sequence>MSCELPAPLQDLVTRLGRLPGMGPKSALRVAMTLLSWPEAQTRELGQSIATLRDKLHLCSRCGGLSAAPVCPICADPSRSRETLCLVTDWDSELTLERGGFYRGQYLILGGLLNPLDKSGQDRMDLDRLTSRLAEGEVQELILALGATLEAENTASFIQAFMQADFPAIRITRLAQGIPLGSEVKHMDAETLRQSLKYRQALQ</sequence>
<evidence type="ECO:0000256" key="1">
    <source>
        <dbReference type="ARBA" id="ARBA00022723"/>
    </source>
</evidence>
<keyword evidence="3 7" id="KW-0863">Zinc-finger</keyword>
<name>A0A9D1TPI8_9BACT</name>
<dbReference type="Gene3D" id="1.10.8.420">
    <property type="entry name" value="RecR Domain 1"/>
    <property type="match status" value="1"/>
</dbReference>
<evidence type="ECO:0000313" key="10">
    <source>
        <dbReference type="Proteomes" id="UP000886752"/>
    </source>
</evidence>
<dbReference type="Pfam" id="PF21175">
    <property type="entry name" value="RecR_C"/>
    <property type="match status" value="1"/>
</dbReference>
<dbReference type="Pfam" id="PF13662">
    <property type="entry name" value="Toprim_4"/>
    <property type="match status" value="1"/>
</dbReference>
<dbReference type="PROSITE" id="PS01300">
    <property type="entry name" value="RECR"/>
    <property type="match status" value="1"/>
</dbReference>
<dbReference type="AlphaFoldDB" id="A0A9D1TPI8"/>
<dbReference type="NCBIfam" id="TIGR00615">
    <property type="entry name" value="recR"/>
    <property type="match status" value="1"/>
</dbReference>
<dbReference type="PANTHER" id="PTHR30446:SF0">
    <property type="entry name" value="RECOMBINATION PROTEIN RECR"/>
    <property type="match status" value="1"/>
</dbReference>
<feature type="zinc finger region" description="C4-type" evidence="7">
    <location>
        <begin position="59"/>
        <end position="74"/>
    </location>
</feature>
<dbReference type="GO" id="GO:0006281">
    <property type="term" value="P:DNA repair"/>
    <property type="evidence" value="ECO:0007669"/>
    <property type="project" value="UniProtKB-UniRule"/>
</dbReference>
<keyword evidence="1 7" id="KW-0479">Metal-binding</keyword>
<dbReference type="PANTHER" id="PTHR30446">
    <property type="entry name" value="RECOMBINATION PROTEIN RECR"/>
    <property type="match status" value="1"/>
</dbReference>
<dbReference type="InterPro" id="IPR023627">
    <property type="entry name" value="Rcmb_RecR"/>
</dbReference>
<dbReference type="CDD" id="cd01025">
    <property type="entry name" value="TOPRIM_recR"/>
    <property type="match status" value="1"/>
</dbReference>
<comment type="similarity">
    <text evidence="7">Belongs to the RecR family.</text>
</comment>
<dbReference type="InterPro" id="IPR006171">
    <property type="entry name" value="TOPRIM_dom"/>
</dbReference>
<reference evidence="9" key="1">
    <citation type="journal article" date="2021" name="PeerJ">
        <title>Extensive microbial diversity within the chicken gut microbiome revealed by metagenomics and culture.</title>
        <authorList>
            <person name="Gilroy R."/>
            <person name="Ravi A."/>
            <person name="Getino M."/>
            <person name="Pursley I."/>
            <person name="Horton D.L."/>
            <person name="Alikhan N.F."/>
            <person name="Baker D."/>
            <person name="Gharbi K."/>
            <person name="Hall N."/>
            <person name="Watson M."/>
            <person name="Adriaenssens E.M."/>
            <person name="Foster-Nyarko E."/>
            <person name="Jarju S."/>
            <person name="Secka A."/>
            <person name="Antonio M."/>
            <person name="Oren A."/>
            <person name="Chaudhuri R.R."/>
            <person name="La Ragione R."/>
            <person name="Hildebrand F."/>
            <person name="Pallen M.J."/>
        </authorList>
    </citation>
    <scope>NUCLEOTIDE SEQUENCE</scope>
    <source>
        <strain evidence="9">ChiHecec2B26-446</strain>
    </source>
</reference>
<feature type="domain" description="Toprim" evidence="8">
    <location>
        <begin position="82"/>
        <end position="179"/>
    </location>
</feature>
<keyword evidence="2 7" id="KW-0227">DNA damage</keyword>
<dbReference type="SUPFAM" id="SSF111304">
    <property type="entry name" value="Recombination protein RecR"/>
    <property type="match status" value="1"/>
</dbReference>
<dbReference type="HAMAP" id="MF_00017">
    <property type="entry name" value="RecR"/>
    <property type="match status" value="1"/>
</dbReference>
<reference evidence="9" key="2">
    <citation type="submission" date="2021-04" db="EMBL/GenBank/DDBJ databases">
        <authorList>
            <person name="Gilroy R."/>
        </authorList>
    </citation>
    <scope>NUCLEOTIDE SEQUENCE</scope>
    <source>
        <strain evidence="9">ChiHecec2B26-446</strain>
    </source>
</reference>
<protein>
    <recommendedName>
        <fullName evidence="7">Recombination protein RecR</fullName>
    </recommendedName>
</protein>
<evidence type="ECO:0000256" key="3">
    <source>
        <dbReference type="ARBA" id="ARBA00022771"/>
    </source>
</evidence>
<evidence type="ECO:0000256" key="7">
    <source>
        <dbReference type="HAMAP-Rule" id="MF_00017"/>
    </source>
</evidence>
<dbReference type="Pfam" id="PF02132">
    <property type="entry name" value="RecR_ZnF"/>
    <property type="match status" value="1"/>
</dbReference>
<dbReference type="Proteomes" id="UP000886752">
    <property type="component" value="Unassembled WGS sequence"/>
</dbReference>
<organism evidence="9 10">
    <name type="scientific">Candidatus Desulfovibrio intestinipullorum</name>
    <dbReference type="NCBI Taxonomy" id="2838536"/>
    <lineage>
        <taxon>Bacteria</taxon>
        <taxon>Pseudomonadati</taxon>
        <taxon>Thermodesulfobacteriota</taxon>
        <taxon>Desulfovibrionia</taxon>
        <taxon>Desulfovibrionales</taxon>
        <taxon>Desulfovibrionaceae</taxon>
        <taxon>Desulfovibrio</taxon>
    </lineage>
</organism>